<organism evidence="2">
    <name type="scientific">uncultured Caudovirales phage</name>
    <dbReference type="NCBI Taxonomy" id="2100421"/>
    <lineage>
        <taxon>Viruses</taxon>
        <taxon>Duplodnaviria</taxon>
        <taxon>Heunggongvirae</taxon>
        <taxon>Uroviricota</taxon>
        <taxon>Caudoviricetes</taxon>
        <taxon>Peduoviridae</taxon>
        <taxon>Maltschvirus</taxon>
        <taxon>Maltschvirus maltsch</taxon>
    </lineage>
</organism>
<gene>
    <name evidence="2" type="ORF">UFOVP78_44</name>
</gene>
<reference evidence="2" key="1">
    <citation type="submission" date="2020-04" db="EMBL/GenBank/DDBJ databases">
        <authorList>
            <person name="Chiriac C."/>
            <person name="Salcher M."/>
            <person name="Ghai R."/>
            <person name="Kavagutti S V."/>
        </authorList>
    </citation>
    <scope>NUCLEOTIDE SEQUENCE</scope>
</reference>
<protein>
    <submittedName>
        <fullName evidence="2">Uncharacterized protein</fullName>
    </submittedName>
</protein>
<feature type="region of interest" description="Disordered" evidence="1">
    <location>
        <begin position="1"/>
        <end position="25"/>
    </location>
</feature>
<name>A0A6J5KYD7_9CAUD</name>
<sequence length="84" mass="8706">MSLTTDTTDAPLPNPALPGLDAEDAPQQGTEAFAILVATDGRLVRLNPSGGCLTLAIDGRKPVTLDRFQTAAFRQAVAAMPVEG</sequence>
<dbReference type="EMBL" id="LR796203">
    <property type="protein sequence ID" value="CAB4127071.1"/>
    <property type="molecule type" value="Genomic_DNA"/>
</dbReference>
<accession>A0A6J5KYD7</accession>
<evidence type="ECO:0000313" key="2">
    <source>
        <dbReference type="EMBL" id="CAB4127071.1"/>
    </source>
</evidence>
<evidence type="ECO:0000256" key="1">
    <source>
        <dbReference type="SAM" id="MobiDB-lite"/>
    </source>
</evidence>
<proteinExistence type="predicted"/>